<gene>
    <name evidence="3" type="ORF">GCM10007112_11940</name>
    <name evidence="2" type="ORF">Vsou_24810</name>
</gene>
<dbReference type="Proteomes" id="UP001060771">
    <property type="component" value="Chromosome"/>
</dbReference>
<protein>
    <recommendedName>
        <fullName evidence="1">PIN domain-containing protein</fullName>
    </recommendedName>
</protein>
<reference evidence="3" key="1">
    <citation type="journal article" date="2014" name="Int. J. Syst. Evol. Microbiol.">
        <title>Complete genome sequence of Corynebacterium casei LMG S-19264T (=DSM 44701T), isolated from a smear-ripened cheese.</title>
        <authorList>
            <consortium name="US DOE Joint Genome Institute (JGI-PGF)"/>
            <person name="Walter F."/>
            <person name="Albersmeier A."/>
            <person name="Kalinowski J."/>
            <person name="Ruckert C."/>
        </authorList>
    </citation>
    <scope>NUCLEOTIDE SEQUENCE</scope>
    <source>
        <strain evidence="3">JCM 11219</strain>
    </source>
</reference>
<feature type="domain" description="PIN" evidence="1">
    <location>
        <begin position="6"/>
        <end position="139"/>
    </location>
</feature>
<dbReference type="EMBL" id="BMNM01000004">
    <property type="protein sequence ID" value="GGI76782.1"/>
    <property type="molecule type" value="Genomic_DNA"/>
</dbReference>
<dbReference type="Proteomes" id="UP000657075">
    <property type="component" value="Unassembled WGS sequence"/>
</dbReference>
<evidence type="ECO:0000313" key="3">
    <source>
        <dbReference type="EMBL" id="GGI76782.1"/>
    </source>
</evidence>
<dbReference type="OrthoDB" id="275611at2157"/>
<evidence type="ECO:0000313" key="2">
    <source>
        <dbReference type="EMBL" id="BDR93388.1"/>
    </source>
</evidence>
<dbReference type="SUPFAM" id="SSF88723">
    <property type="entry name" value="PIN domain-like"/>
    <property type="match status" value="1"/>
</dbReference>
<dbReference type="InterPro" id="IPR002716">
    <property type="entry name" value="PIN_dom"/>
</dbReference>
<dbReference type="Pfam" id="PF01850">
    <property type="entry name" value="PIN"/>
    <property type="match status" value="1"/>
</dbReference>
<dbReference type="InterPro" id="IPR029060">
    <property type="entry name" value="PIN-like_dom_sf"/>
</dbReference>
<name>A0A830E9A1_9CREN</name>
<accession>A0A830E9A1</accession>
<dbReference type="GeneID" id="76208021"/>
<reference evidence="3" key="2">
    <citation type="submission" date="2020-09" db="EMBL/GenBank/DDBJ databases">
        <authorList>
            <person name="Sun Q."/>
            <person name="Ohkuma M."/>
        </authorList>
    </citation>
    <scope>NUCLEOTIDE SEQUENCE</scope>
    <source>
        <strain evidence="3">JCM 11219</strain>
    </source>
</reference>
<evidence type="ECO:0000313" key="4">
    <source>
        <dbReference type="Proteomes" id="UP000657075"/>
    </source>
</evidence>
<dbReference type="EMBL" id="AP026830">
    <property type="protein sequence ID" value="BDR93388.1"/>
    <property type="molecule type" value="Genomic_DNA"/>
</dbReference>
<proteinExistence type="predicted"/>
<dbReference type="CDD" id="cd09874">
    <property type="entry name" value="PIN_MT3492-like"/>
    <property type="match status" value="1"/>
</dbReference>
<evidence type="ECO:0000259" key="1">
    <source>
        <dbReference type="Pfam" id="PF01850"/>
    </source>
</evidence>
<organism evidence="3 4">
    <name type="scientific">Vulcanisaeta souniana JCM 11219</name>
    <dbReference type="NCBI Taxonomy" id="1293586"/>
    <lineage>
        <taxon>Archaea</taxon>
        <taxon>Thermoproteota</taxon>
        <taxon>Thermoprotei</taxon>
        <taxon>Thermoproteales</taxon>
        <taxon>Thermoproteaceae</taxon>
        <taxon>Vulcanisaeta</taxon>
    </lineage>
</organism>
<keyword evidence="5" id="KW-1185">Reference proteome</keyword>
<dbReference type="Gene3D" id="3.40.50.1010">
    <property type="entry name" value="5'-nuclease"/>
    <property type="match status" value="1"/>
</dbReference>
<dbReference type="RefSeq" id="WP_188603129.1">
    <property type="nucleotide sequence ID" value="NZ_AP026830.1"/>
</dbReference>
<evidence type="ECO:0000313" key="5">
    <source>
        <dbReference type="Proteomes" id="UP001060771"/>
    </source>
</evidence>
<sequence>MKERIVYLDSSAIVKRYISEPGSDYVKTLYLSSYTGSVKLAFNIWNIGEVLGVLDRARMRKFITDDEYKTAKLRFIRETLRLVKLGILMVMPIKLSILRSAWTIIENYHIYQADAIQVATARFVGASEVVTADKKLYQVLINEELNAKYIG</sequence>
<dbReference type="AlphaFoldDB" id="A0A830E9A1"/>
<reference evidence="5" key="3">
    <citation type="submission" date="2022-09" db="EMBL/GenBank/DDBJ databases">
        <title>Complete genome sequence of Vulcanisaeta souniana.</title>
        <authorList>
            <person name="Kato S."/>
            <person name="Itoh T."/>
            <person name="Ohkuma M."/>
        </authorList>
    </citation>
    <scope>NUCLEOTIDE SEQUENCE [LARGE SCALE GENOMIC DNA]</scope>
    <source>
        <strain evidence="5">JCM 11219</strain>
    </source>
</reference>
<reference evidence="2" key="4">
    <citation type="journal article" date="2023" name="Microbiol. Resour. Announc.">
        <title>Complete Genome Sequence of Vulcanisaeta souniana Strain IC-059, a Hyperthermophilic Archaeon Isolated from Hot Spring Water in Japan.</title>
        <authorList>
            <person name="Kato S."/>
            <person name="Itoh T."/>
            <person name="Wu L."/>
            <person name="Ma J."/>
            <person name="Ohkuma M."/>
        </authorList>
    </citation>
    <scope>NUCLEOTIDE SEQUENCE</scope>
    <source>
        <strain evidence="2">JCM 11219</strain>
    </source>
</reference>